<dbReference type="InterPro" id="IPR035911">
    <property type="entry name" value="MurE/MurF_N"/>
</dbReference>
<dbReference type="GO" id="GO:0005737">
    <property type="term" value="C:cytoplasm"/>
    <property type="evidence" value="ECO:0007669"/>
    <property type="project" value="UniProtKB-SubCell"/>
</dbReference>
<reference evidence="15" key="1">
    <citation type="submission" date="2019-03" db="EMBL/GenBank/DDBJ databases">
        <title>Afifella sp. nov., isolated from activated sludge.</title>
        <authorList>
            <person name="Li Q."/>
            <person name="Liu Y."/>
        </authorList>
    </citation>
    <scope>NUCLEOTIDE SEQUENCE</scope>
    <source>
        <strain evidence="15">L72</strain>
    </source>
</reference>
<comment type="subcellular location">
    <subcellularLocation>
        <location evidence="10 11">Cytoplasm</location>
    </subcellularLocation>
</comment>
<dbReference type="InterPro" id="IPR051046">
    <property type="entry name" value="MurCDEF_CellWall_CoF430Synth"/>
</dbReference>
<dbReference type="EMBL" id="SPKJ01000021">
    <property type="protein sequence ID" value="MYZ47795.1"/>
    <property type="molecule type" value="Genomic_DNA"/>
</dbReference>
<evidence type="ECO:0000313" key="16">
    <source>
        <dbReference type="Proteomes" id="UP000773614"/>
    </source>
</evidence>
<evidence type="ECO:0000259" key="13">
    <source>
        <dbReference type="Pfam" id="PF02875"/>
    </source>
</evidence>
<dbReference type="Gene3D" id="3.90.190.20">
    <property type="entry name" value="Mur ligase, C-terminal domain"/>
    <property type="match status" value="1"/>
</dbReference>
<accession>A0A964WTF7</accession>
<name>A0A964WTF7_9HYPH</name>
<dbReference type="InterPro" id="IPR005863">
    <property type="entry name" value="UDP-N-AcMur_synth"/>
</dbReference>
<keyword evidence="16" id="KW-1185">Reference proteome</keyword>
<evidence type="ECO:0000259" key="14">
    <source>
        <dbReference type="Pfam" id="PF08245"/>
    </source>
</evidence>
<comment type="function">
    <text evidence="10 11">Involved in cell wall formation. Catalyzes the final step in the synthesis of UDP-N-acetylmuramoyl-pentapeptide, the precursor of murein.</text>
</comment>
<evidence type="ECO:0000313" key="15">
    <source>
        <dbReference type="EMBL" id="MYZ47795.1"/>
    </source>
</evidence>
<keyword evidence="1 10" id="KW-0963">Cytoplasm</keyword>
<dbReference type="SUPFAM" id="SSF53623">
    <property type="entry name" value="MurD-like peptide ligases, catalytic domain"/>
    <property type="match status" value="1"/>
</dbReference>
<feature type="domain" description="Mur ligase N-terminal catalytic" evidence="12">
    <location>
        <begin position="27"/>
        <end position="74"/>
    </location>
</feature>
<dbReference type="GO" id="GO:0005524">
    <property type="term" value="F:ATP binding"/>
    <property type="evidence" value="ECO:0007669"/>
    <property type="project" value="UniProtKB-UniRule"/>
</dbReference>
<dbReference type="Gene3D" id="3.40.1390.10">
    <property type="entry name" value="MurE/MurF, N-terminal domain"/>
    <property type="match status" value="1"/>
</dbReference>
<dbReference type="Proteomes" id="UP000773614">
    <property type="component" value="Unassembled WGS sequence"/>
</dbReference>
<comment type="caution">
    <text evidence="10">Lacks conserved residue(s) required for the propagation of feature annotation.</text>
</comment>
<dbReference type="SUPFAM" id="SSF63418">
    <property type="entry name" value="MurE/MurF N-terminal domain"/>
    <property type="match status" value="1"/>
</dbReference>
<keyword evidence="3 10" id="KW-0132">Cell division</keyword>
<dbReference type="Pfam" id="PF02875">
    <property type="entry name" value="Mur_ligase_C"/>
    <property type="match status" value="1"/>
</dbReference>
<organism evidence="15 16">
    <name type="scientific">Propylenella binzhouense</name>
    <dbReference type="NCBI Taxonomy" id="2555902"/>
    <lineage>
        <taxon>Bacteria</taxon>
        <taxon>Pseudomonadati</taxon>
        <taxon>Pseudomonadota</taxon>
        <taxon>Alphaproteobacteria</taxon>
        <taxon>Hyphomicrobiales</taxon>
        <taxon>Propylenellaceae</taxon>
        <taxon>Propylenella</taxon>
    </lineage>
</organism>
<evidence type="ECO:0000256" key="9">
    <source>
        <dbReference type="ARBA" id="ARBA00023316"/>
    </source>
</evidence>
<evidence type="ECO:0000256" key="4">
    <source>
        <dbReference type="ARBA" id="ARBA00022741"/>
    </source>
</evidence>
<dbReference type="GO" id="GO:0051301">
    <property type="term" value="P:cell division"/>
    <property type="evidence" value="ECO:0007669"/>
    <property type="project" value="UniProtKB-KW"/>
</dbReference>
<evidence type="ECO:0000256" key="5">
    <source>
        <dbReference type="ARBA" id="ARBA00022840"/>
    </source>
</evidence>
<feature type="domain" description="Mur ligase central" evidence="14">
    <location>
        <begin position="111"/>
        <end position="300"/>
    </location>
</feature>
<dbReference type="GO" id="GO:0047480">
    <property type="term" value="F:UDP-N-acetylmuramoyl-tripeptide-D-alanyl-D-alanine ligase activity"/>
    <property type="evidence" value="ECO:0007669"/>
    <property type="project" value="UniProtKB-UniRule"/>
</dbReference>
<evidence type="ECO:0000256" key="2">
    <source>
        <dbReference type="ARBA" id="ARBA00022598"/>
    </source>
</evidence>
<evidence type="ECO:0000256" key="3">
    <source>
        <dbReference type="ARBA" id="ARBA00022618"/>
    </source>
</evidence>
<comment type="catalytic activity">
    <reaction evidence="10 11">
        <text>D-alanyl-D-alanine + UDP-N-acetyl-alpha-D-muramoyl-L-alanyl-gamma-D-glutamyl-meso-2,6-diaminopimelate + ATP = UDP-N-acetyl-alpha-D-muramoyl-L-alanyl-gamma-D-glutamyl-meso-2,6-diaminopimeloyl-D-alanyl-D-alanine + ADP + phosphate + H(+)</text>
        <dbReference type="Rhea" id="RHEA:28374"/>
        <dbReference type="ChEBI" id="CHEBI:15378"/>
        <dbReference type="ChEBI" id="CHEBI:30616"/>
        <dbReference type="ChEBI" id="CHEBI:43474"/>
        <dbReference type="ChEBI" id="CHEBI:57822"/>
        <dbReference type="ChEBI" id="CHEBI:61386"/>
        <dbReference type="ChEBI" id="CHEBI:83905"/>
        <dbReference type="ChEBI" id="CHEBI:456216"/>
        <dbReference type="EC" id="6.3.2.10"/>
    </reaction>
</comment>
<dbReference type="GO" id="GO:0071555">
    <property type="term" value="P:cell wall organization"/>
    <property type="evidence" value="ECO:0007669"/>
    <property type="project" value="UniProtKB-KW"/>
</dbReference>
<dbReference type="AlphaFoldDB" id="A0A964WTF7"/>
<keyword evidence="2 10" id="KW-0436">Ligase</keyword>
<keyword evidence="6 10" id="KW-0133">Cell shape</keyword>
<dbReference type="GO" id="GO:0009252">
    <property type="term" value="P:peptidoglycan biosynthetic process"/>
    <property type="evidence" value="ECO:0007669"/>
    <property type="project" value="UniProtKB-UniRule"/>
</dbReference>
<keyword evidence="7 10" id="KW-0573">Peptidoglycan synthesis</keyword>
<dbReference type="InterPro" id="IPR036565">
    <property type="entry name" value="Mur-like_cat_sf"/>
</dbReference>
<keyword evidence="9 10" id="KW-0961">Cell wall biogenesis/degradation</keyword>
<evidence type="ECO:0000256" key="8">
    <source>
        <dbReference type="ARBA" id="ARBA00023306"/>
    </source>
</evidence>
<evidence type="ECO:0000256" key="6">
    <source>
        <dbReference type="ARBA" id="ARBA00022960"/>
    </source>
</evidence>
<dbReference type="SUPFAM" id="SSF53244">
    <property type="entry name" value="MurD-like peptide ligases, peptide-binding domain"/>
    <property type="match status" value="1"/>
</dbReference>
<dbReference type="PANTHER" id="PTHR43024:SF1">
    <property type="entry name" value="UDP-N-ACETYLMURAMOYL-TRIPEPTIDE--D-ALANYL-D-ALANINE LIGASE"/>
    <property type="match status" value="1"/>
</dbReference>
<feature type="domain" description="Mur ligase C-terminal" evidence="13">
    <location>
        <begin position="334"/>
        <end position="449"/>
    </location>
</feature>
<dbReference type="InterPro" id="IPR004101">
    <property type="entry name" value="Mur_ligase_C"/>
</dbReference>
<evidence type="ECO:0000256" key="1">
    <source>
        <dbReference type="ARBA" id="ARBA00022490"/>
    </source>
</evidence>
<evidence type="ECO:0000259" key="12">
    <source>
        <dbReference type="Pfam" id="PF01225"/>
    </source>
</evidence>
<evidence type="ECO:0000256" key="11">
    <source>
        <dbReference type="RuleBase" id="RU004136"/>
    </source>
</evidence>
<dbReference type="InterPro" id="IPR036615">
    <property type="entry name" value="Mur_ligase_C_dom_sf"/>
</dbReference>
<gene>
    <name evidence="10" type="primary">murF</name>
    <name evidence="15" type="ORF">E4O86_08725</name>
</gene>
<dbReference type="NCBIfam" id="NF010693">
    <property type="entry name" value="PRK14093.1"/>
    <property type="match status" value="1"/>
</dbReference>
<comment type="caution">
    <text evidence="15">The sequence shown here is derived from an EMBL/GenBank/DDBJ whole genome shotgun (WGS) entry which is preliminary data.</text>
</comment>
<proteinExistence type="inferred from homology"/>
<comment type="similarity">
    <text evidence="10">Belongs to the MurCDEF family. MurF subfamily.</text>
</comment>
<dbReference type="Pfam" id="PF01225">
    <property type="entry name" value="Mur_ligase"/>
    <property type="match status" value="1"/>
</dbReference>
<dbReference type="Pfam" id="PF08245">
    <property type="entry name" value="Mur_ligase_M"/>
    <property type="match status" value="1"/>
</dbReference>
<sequence length="483" mass="50280">MMTILWSTDELTAAVAGRLEGCAPAAIGGISIDSRTAAPGDAFFAIRGERFDGHDFVPQALRAGAALAVVSAARRPEGAGPLLVIEDDPLDALERLGRAGRSRAAAEIVAVTGSVGKTGTKEMLRAGFATLGATHAPVGSFNNHWGVPLTLARMPRETRFGIFELGMNHAGEIRPLTRMVRPHVAIVTTVGPVHIEFFSDEAGIAEAKAEIFEGLEPGGTAILNRDNRWFDLLAGRAARAGARIVGFGEHADAAVRLVKAELGPEGSTVHAEIDGSAIAYRLGAPGRHLVQNSLAVIGAAHVLGADLPRFAEALADFRAPKGRGERHRLAHPGGDFTLIDESYNANPASMRAALALLGQAVPAAGGRRIAVLGDMRELGGRSRDLHADLAGPVAEAGADLVFLAGPEMKALWDVLPAARQGGYAATAEALTPVVAEAVRPGDVLMVKASLGSRLGPLVEELRRRFAPAQAAEPRRAAGGAARC</sequence>
<dbReference type="EC" id="6.3.2.10" evidence="10 11"/>
<dbReference type="OrthoDB" id="9801978at2"/>
<dbReference type="PANTHER" id="PTHR43024">
    <property type="entry name" value="UDP-N-ACETYLMURAMOYL-TRIPEPTIDE--D-ALANYL-D-ALANINE LIGASE"/>
    <property type="match status" value="1"/>
</dbReference>
<protein>
    <recommendedName>
        <fullName evidence="10 11">UDP-N-acetylmuramoyl-tripeptide--D-alanyl-D-alanine ligase</fullName>
        <ecNumber evidence="10 11">6.3.2.10</ecNumber>
    </recommendedName>
    <alternativeName>
        <fullName evidence="10">D-alanyl-D-alanine-adding enzyme</fullName>
    </alternativeName>
</protein>
<dbReference type="InterPro" id="IPR013221">
    <property type="entry name" value="Mur_ligase_cen"/>
</dbReference>
<evidence type="ECO:0000256" key="10">
    <source>
        <dbReference type="HAMAP-Rule" id="MF_02019"/>
    </source>
</evidence>
<dbReference type="Gene3D" id="3.40.1190.10">
    <property type="entry name" value="Mur-like, catalytic domain"/>
    <property type="match status" value="1"/>
</dbReference>
<comment type="pathway">
    <text evidence="10 11">Cell wall biogenesis; peptidoglycan biosynthesis.</text>
</comment>
<dbReference type="NCBIfam" id="TIGR01143">
    <property type="entry name" value="murF"/>
    <property type="match status" value="1"/>
</dbReference>
<dbReference type="RefSeq" id="WP_161140141.1">
    <property type="nucleotide sequence ID" value="NZ_SPKJ01000021.1"/>
</dbReference>
<evidence type="ECO:0000256" key="7">
    <source>
        <dbReference type="ARBA" id="ARBA00022984"/>
    </source>
</evidence>
<keyword evidence="4 10" id="KW-0547">Nucleotide-binding</keyword>
<keyword evidence="8 10" id="KW-0131">Cell cycle</keyword>
<keyword evidence="5 10" id="KW-0067">ATP-binding</keyword>
<dbReference type="InterPro" id="IPR000713">
    <property type="entry name" value="Mur_ligase_N"/>
</dbReference>
<dbReference type="HAMAP" id="MF_02019">
    <property type="entry name" value="MurF"/>
    <property type="match status" value="1"/>
</dbReference>
<dbReference type="GO" id="GO:0008360">
    <property type="term" value="P:regulation of cell shape"/>
    <property type="evidence" value="ECO:0007669"/>
    <property type="project" value="UniProtKB-KW"/>
</dbReference>